<dbReference type="EMBL" id="OB793337">
    <property type="protein sequence ID" value="CAD7427008.1"/>
    <property type="molecule type" value="Genomic_DNA"/>
</dbReference>
<feature type="compositionally biased region" description="Low complexity" evidence="1">
    <location>
        <begin position="273"/>
        <end position="289"/>
    </location>
</feature>
<proteinExistence type="predicted"/>
<accession>A0A7R9E4A8</accession>
<sequence length="571" mass="63431">MSRNLAFFTSCEAVRVFREVAASKVNRPSPGDMLIFVQDMYLHLHEGRVKIHLGKKPLSTPDRATNLVFPVIGNLVYCESSALDHAASERVSNELILHHISVGTRFDSRYFYEAMCLKRAQLSLVKKNEEIHFASTSNRAIPTERPPSVGSDSANIFRIECPVWSSQTSGRIGKVELEEVNPHLRGGRVENHLGKTTPSSPDRDSNLDLPVLSSRAQHDKRISQLRHRGGGDLFIVVHQDIGFILTVAFIVTVQAGAIPKDYTEHTDPGGFTPSSDPSNRNSSPRLPDSTGSIVNVNNKHGNRYQLTKGPGQSSVALVEYGPNGVSSVITSGSSKPILVEPGYSYHLVDTSSDAESLKEPQVLVSAKTPQNNALKSHDAPNKMHNNADGIIYHRNSFPKPWDNFLQSSVLSFPFQQIKEFKPLSEPYDRPERGVEPMISVMSSVDKTGIKTISRNGQGTLHLHHSTDKKCDEDDNPFFIHTWKGDSSKEGHHDLGEIPVYQARGSVVRTELLLVCGGLTIYQEEERVSMERTELLLVCGGLTIYQEEERVSMERTKLLLVYGGLTIYQEEE</sequence>
<feature type="region of interest" description="Disordered" evidence="1">
    <location>
        <begin position="264"/>
        <end position="292"/>
    </location>
</feature>
<dbReference type="AlphaFoldDB" id="A0A7R9E4A8"/>
<evidence type="ECO:0000313" key="2">
    <source>
        <dbReference type="EMBL" id="CAD7427008.1"/>
    </source>
</evidence>
<feature type="region of interest" description="Disordered" evidence="1">
    <location>
        <begin position="187"/>
        <end position="209"/>
    </location>
</feature>
<evidence type="ECO:0000256" key="1">
    <source>
        <dbReference type="SAM" id="MobiDB-lite"/>
    </source>
</evidence>
<organism evidence="2">
    <name type="scientific">Timema monikensis</name>
    <dbReference type="NCBI Taxonomy" id="170555"/>
    <lineage>
        <taxon>Eukaryota</taxon>
        <taxon>Metazoa</taxon>
        <taxon>Ecdysozoa</taxon>
        <taxon>Arthropoda</taxon>
        <taxon>Hexapoda</taxon>
        <taxon>Insecta</taxon>
        <taxon>Pterygota</taxon>
        <taxon>Neoptera</taxon>
        <taxon>Polyneoptera</taxon>
        <taxon>Phasmatodea</taxon>
        <taxon>Timematodea</taxon>
        <taxon>Timematoidea</taxon>
        <taxon>Timematidae</taxon>
        <taxon>Timema</taxon>
    </lineage>
</organism>
<gene>
    <name evidence="2" type="ORF">TMSB3V08_LOCUS3873</name>
</gene>
<name>A0A7R9E4A8_9NEOP</name>
<protein>
    <submittedName>
        <fullName evidence="2">Uncharacterized protein</fullName>
    </submittedName>
</protein>
<reference evidence="2" key="1">
    <citation type="submission" date="2020-11" db="EMBL/GenBank/DDBJ databases">
        <authorList>
            <person name="Tran Van P."/>
        </authorList>
    </citation>
    <scope>NUCLEOTIDE SEQUENCE</scope>
</reference>